<evidence type="ECO:0000256" key="2">
    <source>
        <dbReference type="SAM" id="SignalP"/>
    </source>
</evidence>
<comment type="caution">
    <text evidence="3">The sequence shown here is derived from an EMBL/GenBank/DDBJ whole genome shotgun (WGS) entry which is preliminary data.</text>
</comment>
<keyword evidence="4" id="KW-1185">Reference proteome</keyword>
<sequence length="117" mass="12669">MLPTRSLPVPHGPSCHRAPGRALLRFGQALLVLLLAPLAARRHRGGAVGGGAEQSPSPSSSPPWGLWSRSQPALLPPVDWLIGTHRLAAEIRDGGLIRLRDLDMLPIFMLLTLWSLH</sequence>
<organism evidence="3 4">
    <name type="scientific">Digitaria exilis</name>
    <dbReference type="NCBI Taxonomy" id="1010633"/>
    <lineage>
        <taxon>Eukaryota</taxon>
        <taxon>Viridiplantae</taxon>
        <taxon>Streptophyta</taxon>
        <taxon>Embryophyta</taxon>
        <taxon>Tracheophyta</taxon>
        <taxon>Spermatophyta</taxon>
        <taxon>Magnoliopsida</taxon>
        <taxon>Liliopsida</taxon>
        <taxon>Poales</taxon>
        <taxon>Poaceae</taxon>
        <taxon>PACMAD clade</taxon>
        <taxon>Panicoideae</taxon>
        <taxon>Panicodae</taxon>
        <taxon>Paniceae</taxon>
        <taxon>Anthephorinae</taxon>
        <taxon>Digitaria</taxon>
    </lineage>
</organism>
<dbReference type="Proteomes" id="UP000636709">
    <property type="component" value="Unassembled WGS sequence"/>
</dbReference>
<gene>
    <name evidence="3" type="ORF">HU200_007010</name>
</gene>
<dbReference type="EMBL" id="JACEFO010000473">
    <property type="protein sequence ID" value="KAF8769030.1"/>
    <property type="molecule type" value="Genomic_DNA"/>
</dbReference>
<proteinExistence type="predicted"/>
<evidence type="ECO:0000313" key="4">
    <source>
        <dbReference type="Proteomes" id="UP000636709"/>
    </source>
</evidence>
<keyword evidence="2" id="KW-0732">Signal</keyword>
<feature type="region of interest" description="Disordered" evidence="1">
    <location>
        <begin position="45"/>
        <end position="68"/>
    </location>
</feature>
<feature type="chain" id="PRO_5032995484" evidence="2">
    <location>
        <begin position="41"/>
        <end position="117"/>
    </location>
</feature>
<feature type="signal peptide" evidence="2">
    <location>
        <begin position="1"/>
        <end position="40"/>
    </location>
</feature>
<accession>A0A835FQ32</accession>
<reference evidence="3" key="1">
    <citation type="submission" date="2020-07" db="EMBL/GenBank/DDBJ databases">
        <title>Genome sequence and genetic diversity analysis of an under-domesticated orphan crop, white fonio (Digitaria exilis).</title>
        <authorList>
            <person name="Bennetzen J.L."/>
            <person name="Chen S."/>
            <person name="Ma X."/>
            <person name="Wang X."/>
            <person name="Yssel A.E.J."/>
            <person name="Chaluvadi S.R."/>
            <person name="Johnson M."/>
            <person name="Gangashetty P."/>
            <person name="Hamidou F."/>
            <person name="Sanogo M.D."/>
            <person name="Zwaenepoel A."/>
            <person name="Wallace J."/>
            <person name="Van De Peer Y."/>
            <person name="Van Deynze A."/>
        </authorList>
    </citation>
    <scope>NUCLEOTIDE SEQUENCE</scope>
    <source>
        <tissue evidence="3">Leaves</tissue>
    </source>
</reference>
<dbReference type="AlphaFoldDB" id="A0A835FQ32"/>
<protein>
    <submittedName>
        <fullName evidence="3">Uncharacterized protein</fullName>
    </submittedName>
</protein>
<evidence type="ECO:0000313" key="3">
    <source>
        <dbReference type="EMBL" id="KAF8769030.1"/>
    </source>
</evidence>
<evidence type="ECO:0000256" key="1">
    <source>
        <dbReference type="SAM" id="MobiDB-lite"/>
    </source>
</evidence>
<name>A0A835FQ32_9POAL</name>